<evidence type="ECO:0000313" key="3">
    <source>
        <dbReference type="Proteomes" id="UP000769528"/>
    </source>
</evidence>
<sequence length="488" mass="56373">MQIVPDKDGIQCSSSSKVAKLKPKRRSRNGCLNCKRLKIKCDEIHPSCEHCLQTNKKCVYWNQSMNSLDNSSIIQTLNSMQSQMKINRLELRLLKFYIGFGGEFFSFSRTGKLTNLWAVEIPKLWNDSELIRNALFAISSIKLWTKYNLSDIKNVKFIEDYSENNDKNIDLTNNISILFDRTNFYFQKTLKLLSDVKYSQPTEFESTVQSLIAHIIVFSFVSISPVSPISLVSSNKADDNGFSKHEIDLFHIAQSLMFCVTKAFKFLKNTKYEPLAVSPDEDSTSDIDTNPKPSLPFIDHLKRYTMTNNDDGVEFLTCINAINILEHSCYESLKSGYPWPIYRTILSLSGDPQFVKLLRENNHITTKIMYHYCCLCSIFNFKLFKEQSIWDQFIDQFLSQHKVDEAGKIIFGDRVDENMYTVTKFCKSKYLNLDLLSSRIKIMDLMISLGTENIVLENLKGKIKGFSTDDIKRNELDQIFTLNKFALE</sequence>
<dbReference type="EMBL" id="JAEUBF010000722">
    <property type="protein sequence ID" value="KAH3675714.1"/>
    <property type="molecule type" value="Genomic_DNA"/>
</dbReference>
<dbReference type="GO" id="GO:0008270">
    <property type="term" value="F:zinc ion binding"/>
    <property type="evidence" value="ECO:0007669"/>
    <property type="project" value="InterPro"/>
</dbReference>
<gene>
    <name evidence="2" type="ORF">WICMUC_002506</name>
</gene>
<dbReference type="InterPro" id="IPR001138">
    <property type="entry name" value="Zn2Cys6_DnaBD"/>
</dbReference>
<proteinExistence type="predicted"/>
<comment type="caution">
    <text evidence="2">The sequence shown here is derived from an EMBL/GenBank/DDBJ whole genome shotgun (WGS) entry which is preliminary data.</text>
</comment>
<dbReference type="PROSITE" id="PS50048">
    <property type="entry name" value="ZN2_CY6_FUNGAL_2"/>
    <property type="match status" value="1"/>
</dbReference>
<dbReference type="InterPro" id="IPR036864">
    <property type="entry name" value="Zn2-C6_fun-type_DNA-bd_sf"/>
</dbReference>
<reference evidence="2" key="2">
    <citation type="submission" date="2021-01" db="EMBL/GenBank/DDBJ databases">
        <authorList>
            <person name="Schikora-Tamarit M.A."/>
        </authorList>
    </citation>
    <scope>NUCLEOTIDE SEQUENCE</scope>
    <source>
        <strain evidence="2">CBS6341</strain>
    </source>
</reference>
<evidence type="ECO:0000259" key="1">
    <source>
        <dbReference type="PROSITE" id="PS50048"/>
    </source>
</evidence>
<keyword evidence="3" id="KW-1185">Reference proteome</keyword>
<dbReference type="CDD" id="cd00067">
    <property type="entry name" value="GAL4"/>
    <property type="match status" value="1"/>
</dbReference>
<dbReference type="OrthoDB" id="3980623at2759"/>
<dbReference type="AlphaFoldDB" id="A0A9P8PQK0"/>
<dbReference type="Proteomes" id="UP000769528">
    <property type="component" value="Unassembled WGS sequence"/>
</dbReference>
<reference evidence="2" key="1">
    <citation type="journal article" date="2021" name="Open Biol.">
        <title>Shared evolutionary footprints suggest mitochondrial oxidative damage underlies multiple complex I losses in fungi.</title>
        <authorList>
            <person name="Schikora-Tamarit M.A."/>
            <person name="Marcet-Houben M."/>
            <person name="Nosek J."/>
            <person name="Gabaldon T."/>
        </authorList>
    </citation>
    <scope>NUCLEOTIDE SEQUENCE</scope>
    <source>
        <strain evidence="2">CBS6341</strain>
    </source>
</reference>
<dbReference type="GO" id="GO:0001228">
    <property type="term" value="F:DNA-binding transcription activator activity, RNA polymerase II-specific"/>
    <property type="evidence" value="ECO:0007669"/>
    <property type="project" value="TreeGrafter"/>
</dbReference>
<name>A0A9P8PQK0_9ASCO</name>
<dbReference type="PANTHER" id="PTHR47784:SF5">
    <property type="entry name" value="STEROL UPTAKE CONTROL PROTEIN 2"/>
    <property type="match status" value="1"/>
</dbReference>
<protein>
    <recommendedName>
        <fullName evidence="1">Zn(2)-C6 fungal-type domain-containing protein</fullName>
    </recommendedName>
</protein>
<dbReference type="Gene3D" id="4.10.240.10">
    <property type="entry name" value="Zn(2)-C6 fungal-type DNA-binding domain"/>
    <property type="match status" value="1"/>
</dbReference>
<feature type="domain" description="Zn(2)-C6 fungal-type" evidence="1">
    <location>
        <begin position="30"/>
        <end position="60"/>
    </location>
</feature>
<accession>A0A9P8PQK0</accession>
<dbReference type="PANTHER" id="PTHR47784">
    <property type="entry name" value="STEROL UPTAKE CONTROL PROTEIN 2"/>
    <property type="match status" value="1"/>
</dbReference>
<dbReference type="SMART" id="SM00066">
    <property type="entry name" value="GAL4"/>
    <property type="match status" value="1"/>
</dbReference>
<evidence type="ECO:0000313" key="2">
    <source>
        <dbReference type="EMBL" id="KAH3675714.1"/>
    </source>
</evidence>
<dbReference type="Pfam" id="PF00172">
    <property type="entry name" value="Zn_clus"/>
    <property type="match status" value="1"/>
</dbReference>
<dbReference type="PROSITE" id="PS00463">
    <property type="entry name" value="ZN2_CY6_FUNGAL_1"/>
    <property type="match status" value="1"/>
</dbReference>
<organism evidence="2 3">
    <name type="scientific">Wickerhamomyces mucosus</name>
    <dbReference type="NCBI Taxonomy" id="1378264"/>
    <lineage>
        <taxon>Eukaryota</taxon>
        <taxon>Fungi</taxon>
        <taxon>Dikarya</taxon>
        <taxon>Ascomycota</taxon>
        <taxon>Saccharomycotina</taxon>
        <taxon>Saccharomycetes</taxon>
        <taxon>Phaffomycetales</taxon>
        <taxon>Wickerhamomycetaceae</taxon>
        <taxon>Wickerhamomyces</taxon>
    </lineage>
</organism>
<dbReference type="SUPFAM" id="SSF57701">
    <property type="entry name" value="Zn2/Cys6 DNA-binding domain"/>
    <property type="match status" value="1"/>
</dbReference>
<dbReference type="InterPro" id="IPR053157">
    <property type="entry name" value="Sterol_Uptake_Regulator"/>
</dbReference>